<dbReference type="InterPro" id="IPR025987">
    <property type="entry name" value="GW_dom"/>
</dbReference>
<evidence type="ECO:0000313" key="5">
    <source>
        <dbReference type="Proteomes" id="UP000195918"/>
    </source>
</evidence>
<evidence type="ECO:0000256" key="1">
    <source>
        <dbReference type="SAM" id="MobiDB-lite"/>
    </source>
</evidence>
<reference evidence="5" key="1">
    <citation type="submission" date="2017-02" db="EMBL/GenBank/DDBJ databases">
        <authorList>
            <person name="Dridi B."/>
        </authorList>
    </citation>
    <scope>NUCLEOTIDE SEQUENCE [LARGE SCALE GENOMIC DNA]</scope>
    <source>
        <strain evidence="5">bH819</strain>
    </source>
</reference>
<evidence type="ECO:0000256" key="2">
    <source>
        <dbReference type="SAM" id="SignalP"/>
    </source>
</evidence>
<name>A0A1X6WNF8_9ENTE</name>
<dbReference type="AlphaFoldDB" id="A0A1X6WNF8"/>
<accession>A0A1X6WNF8</accession>
<evidence type="ECO:0000313" key="4">
    <source>
        <dbReference type="EMBL" id="SLM85861.1"/>
    </source>
</evidence>
<feature type="signal peptide" evidence="2">
    <location>
        <begin position="1"/>
        <end position="24"/>
    </location>
</feature>
<evidence type="ECO:0000259" key="3">
    <source>
        <dbReference type="Pfam" id="PF13457"/>
    </source>
</evidence>
<dbReference type="EMBL" id="FWFD01000009">
    <property type="protein sequence ID" value="SLM85861.1"/>
    <property type="molecule type" value="Genomic_DNA"/>
</dbReference>
<keyword evidence="5" id="KW-1185">Reference proteome</keyword>
<sequence>MNKQWVKLICVGALLSLSSVNTLATASASTTNSTITDITKSTSEFENSSSEISNTASVNQSTNSSTSEETLKKSLEETTLSPKKHGILLKESNSYFESAEDLENNKNPKDSQILSNLILELSKEIETSTKEVYYYFEASNGVTGFINQTDIQRTETNQYATIPNSTSSTIIFKDIKLTETIDPVLIQQKTFKIQEEITVKETTYLSIFNSKDELIGFVNKSEVSLSETPQGSYQPLEKYINITNNNQDIYQNFNFDKKITLQIF</sequence>
<feature type="region of interest" description="Disordered" evidence="1">
    <location>
        <begin position="46"/>
        <end position="69"/>
    </location>
</feature>
<feature type="compositionally biased region" description="Low complexity" evidence="1">
    <location>
        <begin position="46"/>
        <end position="68"/>
    </location>
</feature>
<feature type="chain" id="PRO_5038654233" description="GW domain-containing protein" evidence="2">
    <location>
        <begin position="25"/>
        <end position="264"/>
    </location>
</feature>
<dbReference type="Proteomes" id="UP000195918">
    <property type="component" value="Unassembled WGS sequence"/>
</dbReference>
<dbReference type="RefSeq" id="WP_179203815.1">
    <property type="nucleotide sequence ID" value="NZ_FWFD01000009.1"/>
</dbReference>
<proteinExistence type="predicted"/>
<organism evidence="4 5">
    <name type="scientific">Vagococcus fluvialis bH819</name>
    <dbReference type="NCBI Taxonomy" id="1255619"/>
    <lineage>
        <taxon>Bacteria</taxon>
        <taxon>Bacillati</taxon>
        <taxon>Bacillota</taxon>
        <taxon>Bacilli</taxon>
        <taxon>Lactobacillales</taxon>
        <taxon>Enterococcaceae</taxon>
        <taxon>Vagococcus</taxon>
    </lineage>
</organism>
<feature type="domain" description="GW" evidence="3">
    <location>
        <begin position="96"/>
        <end position="151"/>
    </location>
</feature>
<feature type="domain" description="GW" evidence="3">
    <location>
        <begin position="153"/>
        <end position="223"/>
    </location>
</feature>
<protein>
    <recommendedName>
        <fullName evidence="3">GW domain-containing protein</fullName>
    </recommendedName>
</protein>
<keyword evidence="2" id="KW-0732">Signal</keyword>
<dbReference type="Pfam" id="PF13457">
    <property type="entry name" value="GW"/>
    <property type="match status" value="2"/>
</dbReference>
<gene>
    <name evidence="4" type="ORF">FM121_07150</name>
</gene>